<keyword evidence="2" id="KW-1185">Reference proteome</keyword>
<protein>
    <submittedName>
        <fullName evidence="1">Uncharacterized protein</fullName>
    </submittedName>
</protein>
<proteinExistence type="predicted"/>
<organism evidence="1 2">
    <name type="scientific">Rhododendron molle</name>
    <name type="common">Chinese azalea</name>
    <name type="synonym">Azalea mollis</name>
    <dbReference type="NCBI Taxonomy" id="49168"/>
    <lineage>
        <taxon>Eukaryota</taxon>
        <taxon>Viridiplantae</taxon>
        <taxon>Streptophyta</taxon>
        <taxon>Embryophyta</taxon>
        <taxon>Tracheophyta</taxon>
        <taxon>Spermatophyta</taxon>
        <taxon>Magnoliopsida</taxon>
        <taxon>eudicotyledons</taxon>
        <taxon>Gunneridae</taxon>
        <taxon>Pentapetalae</taxon>
        <taxon>asterids</taxon>
        <taxon>Ericales</taxon>
        <taxon>Ericaceae</taxon>
        <taxon>Ericoideae</taxon>
        <taxon>Rhodoreae</taxon>
        <taxon>Rhododendron</taxon>
    </lineage>
</organism>
<accession>A0ACC0M4N9</accession>
<reference evidence="1" key="1">
    <citation type="submission" date="2022-02" db="EMBL/GenBank/DDBJ databases">
        <title>Plant Genome Project.</title>
        <authorList>
            <person name="Zhang R.-G."/>
        </authorList>
    </citation>
    <scope>NUCLEOTIDE SEQUENCE</scope>
    <source>
        <strain evidence="1">AT1</strain>
    </source>
</reference>
<dbReference type="Proteomes" id="UP001062846">
    <property type="component" value="Chromosome 10"/>
</dbReference>
<name>A0ACC0M4N9_RHOML</name>
<evidence type="ECO:0000313" key="2">
    <source>
        <dbReference type="Proteomes" id="UP001062846"/>
    </source>
</evidence>
<gene>
    <name evidence="1" type="ORF">RHMOL_Rhmol10G0197300</name>
</gene>
<evidence type="ECO:0000313" key="1">
    <source>
        <dbReference type="EMBL" id="KAI8535741.1"/>
    </source>
</evidence>
<sequence>MPIYPQLLVAINFITIHEPIHGIYLGLIVVWIWRQFRTGIMGRGHNEAIKPKHTHRSTNVHV</sequence>
<comment type="caution">
    <text evidence="1">The sequence shown here is derived from an EMBL/GenBank/DDBJ whole genome shotgun (WGS) entry which is preliminary data.</text>
</comment>
<dbReference type="EMBL" id="CM046397">
    <property type="protein sequence ID" value="KAI8535741.1"/>
    <property type="molecule type" value="Genomic_DNA"/>
</dbReference>